<organism evidence="1 2">
    <name type="scientific">Cafeteria roenbergensis</name>
    <name type="common">Marine flagellate</name>
    <dbReference type="NCBI Taxonomy" id="33653"/>
    <lineage>
        <taxon>Eukaryota</taxon>
        <taxon>Sar</taxon>
        <taxon>Stramenopiles</taxon>
        <taxon>Bigyra</taxon>
        <taxon>Opalozoa</taxon>
        <taxon>Bicosoecida</taxon>
        <taxon>Cafeteriaceae</taxon>
        <taxon>Cafeteria</taxon>
    </lineage>
</organism>
<proteinExistence type="predicted"/>
<gene>
    <name evidence="1" type="ORF">FNF28_04438</name>
</gene>
<dbReference type="AlphaFoldDB" id="A0A5A8DCX2"/>
<name>A0A5A8DCX2_CAFRO</name>
<sequence length="150" mass="16151">MRRTTTGRAHCCQAHRRAQGQMAESGQREQTLFELESLCTAALQSVREIHVCASERKPPEEVNAATKRLEASLSAAIKASSKADSILVPEKLLQRIDDDAPDAVGPVEWLEGLTDAGERASQFSVSLSRALDEEAAALEALAKAVRAAPE</sequence>
<accession>A0A5A8DCX2</accession>
<dbReference type="Proteomes" id="UP000324907">
    <property type="component" value="Unassembled WGS sequence"/>
</dbReference>
<comment type="caution">
    <text evidence="1">The sequence shown here is derived from an EMBL/GenBank/DDBJ whole genome shotgun (WGS) entry which is preliminary data.</text>
</comment>
<reference evidence="1 2" key="1">
    <citation type="submission" date="2019-07" db="EMBL/GenBank/DDBJ databases">
        <title>Genomes of Cafeteria roenbergensis.</title>
        <authorList>
            <person name="Fischer M.G."/>
            <person name="Hackl T."/>
            <person name="Roman M."/>
        </authorList>
    </citation>
    <scope>NUCLEOTIDE SEQUENCE [LARGE SCALE GENOMIC DNA]</scope>
    <source>
        <strain evidence="1 2">RCC970-E3</strain>
    </source>
</reference>
<evidence type="ECO:0000313" key="1">
    <source>
        <dbReference type="EMBL" id="KAA0163048.1"/>
    </source>
</evidence>
<evidence type="ECO:0000313" key="2">
    <source>
        <dbReference type="Proteomes" id="UP000324907"/>
    </source>
</evidence>
<dbReference type="EMBL" id="VLTL01000072">
    <property type="protein sequence ID" value="KAA0163048.1"/>
    <property type="molecule type" value="Genomic_DNA"/>
</dbReference>
<protein>
    <submittedName>
        <fullName evidence="1">Uncharacterized protein</fullName>
    </submittedName>
</protein>